<keyword evidence="1" id="KW-0540">Nuclease</keyword>
<keyword evidence="1" id="KW-0255">Endonuclease</keyword>
<accession>A0ABU4IZL3</accession>
<keyword evidence="2" id="KW-1185">Reference proteome</keyword>
<comment type="caution">
    <text evidence="1">The sequence shown here is derived from an EMBL/GenBank/DDBJ whole genome shotgun (WGS) entry which is preliminary data.</text>
</comment>
<keyword evidence="1" id="KW-0378">Hydrolase</keyword>
<organism evidence="1 2">
    <name type="scientific">Vibrio rhizosphaerae</name>
    <dbReference type="NCBI Taxonomy" id="398736"/>
    <lineage>
        <taxon>Bacteria</taxon>
        <taxon>Pseudomonadati</taxon>
        <taxon>Pseudomonadota</taxon>
        <taxon>Gammaproteobacteria</taxon>
        <taxon>Vibrionales</taxon>
        <taxon>Vibrionaceae</taxon>
        <taxon>Vibrio</taxon>
    </lineage>
</organism>
<sequence>MNDFEQELAALAEQEGGQEETKLPSLDEQKAIVAKLKELEARGELTPEVLEAYFGQYAADAGVPVH</sequence>
<proteinExistence type="predicted"/>
<dbReference type="EMBL" id="JAWRCP010000002">
    <property type="protein sequence ID" value="MDW6094709.1"/>
    <property type="molecule type" value="Genomic_DNA"/>
</dbReference>
<evidence type="ECO:0000313" key="2">
    <source>
        <dbReference type="Proteomes" id="UP001279860"/>
    </source>
</evidence>
<protein>
    <submittedName>
        <fullName evidence="1">Restriction endonuclease subunit S</fullName>
    </submittedName>
</protein>
<gene>
    <name evidence="1" type="ORF">SBX64_19365</name>
</gene>
<dbReference type="RefSeq" id="WP_038177819.1">
    <property type="nucleotide sequence ID" value="NZ_AP024904.1"/>
</dbReference>
<evidence type="ECO:0000313" key="1">
    <source>
        <dbReference type="EMBL" id="MDW6094709.1"/>
    </source>
</evidence>
<dbReference type="GO" id="GO:0004519">
    <property type="term" value="F:endonuclease activity"/>
    <property type="evidence" value="ECO:0007669"/>
    <property type="project" value="UniProtKB-KW"/>
</dbReference>
<name>A0ABU4IZL3_9VIBR</name>
<dbReference type="Proteomes" id="UP001279860">
    <property type="component" value="Unassembled WGS sequence"/>
</dbReference>
<reference evidence="1 2" key="1">
    <citation type="submission" date="2023-11" db="EMBL/GenBank/DDBJ databases">
        <title>Plant-associative lifestyle of Vibrio porteresiae and its evolutionary dynamics.</title>
        <authorList>
            <person name="Rameshkumar N."/>
            <person name="Kirti K."/>
        </authorList>
    </citation>
    <scope>NUCLEOTIDE SEQUENCE [LARGE SCALE GENOMIC DNA]</scope>
    <source>
        <strain evidence="1 2">MSSRF7</strain>
    </source>
</reference>